<dbReference type="PANTHER" id="PTHR35008">
    <property type="entry name" value="BLL4482 PROTEIN-RELATED"/>
    <property type="match status" value="1"/>
</dbReference>
<sequence length="156" mass="16786">MKIGKLALGALVLAGAAAAAIWFAVGRDAGDTPAGHYTPNLARGAAIYAEACASCHGADLEGQPNWRTPKPDGRLPAPPHDETGHTWHHPDRVLLGITRVGTAAYVGDGYQSDMPGFGETYSDAELRDVLEWIKTQWPERERQAQAEITARDEATR</sequence>
<dbReference type="InterPro" id="IPR036909">
    <property type="entry name" value="Cyt_c-like_dom_sf"/>
</dbReference>
<dbReference type="GO" id="GO:0009055">
    <property type="term" value="F:electron transfer activity"/>
    <property type="evidence" value="ECO:0007669"/>
    <property type="project" value="InterPro"/>
</dbReference>
<dbReference type="EMBL" id="JAUSUL010000002">
    <property type="protein sequence ID" value="MDQ0316299.1"/>
    <property type="molecule type" value="Genomic_DNA"/>
</dbReference>
<name>A0AAE3VP99_9HYPH</name>
<dbReference type="InterPro" id="IPR009056">
    <property type="entry name" value="Cyt_c-like_dom"/>
</dbReference>
<evidence type="ECO:0000256" key="5">
    <source>
        <dbReference type="SAM" id="MobiDB-lite"/>
    </source>
</evidence>
<keyword evidence="6" id="KW-0732">Signal</keyword>
<comment type="caution">
    <text evidence="8">The sequence shown here is derived from an EMBL/GenBank/DDBJ whole genome shotgun (WGS) entry which is preliminary data.</text>
</comment>
<gene>
    <name evidence="8" type="ORF">J2S73_002756</name>
</gene>
<reference evidence="8" key="1">
    <citation type="submission" date="2023-07" db="EMBL/GenBank/DDBJ databases">
        <title>Genomic Encyclopedia of Type Strains, Phase IV (KMG-IV): sequencing the most valuable type-strain genomes for metagenomic binning, comparative biology and taxonomic classification.</title>
        <authorList>
            <person name="Goeker M."/>
        </authorList>
    </citation>
    <scope>NUCLEOTIDE SEQUENCE</scope>
    <source>
        <strain evidence="8">DSM 21202</strain>
    </source>
</reference>
<protein>
    <submittedName>
        <fullName evidence="8">Mono/diheme cytochrome c family protein</fullName>
    </submittedName>
</protein>
<feature type="signal peptide" evidence="6">
    <location>
        <begin position="1"/>
        <end position="19"/>
    </location>
</feature>
<dbReference type="SUPFAM" id="SSF46626">
    <property type="entry name" value="Cytochrome c"/>
    <property type="match status" value="1"/>
</dbReference>
<evidence type="ECO:0000256" key="3">
    <source>
        <dbReference type="ARBA" id="ARBA00023004"/>
    </source>
</evidence>
<dbReference type="PROSITE" id="PS51007">
    <property type="entry name" value="CYTC"/>
    <property type="match status" value="1"/>
</dbReference>
<keyword evidence="3 4" id="KW-0408">Iron</keyword>
<dbReference type="PANTHER" id="PTHR35008:SF4">
    <property type="entry name" value="BLL4482 PROTEIN"/>
    <property type="match status" value="1"/>
</dbReference>
<evidence type="ECO:0000256" key="4">
    <source>
        <dbReference type="PROSITE-ProRule" id="PRU00433"/>
    </source>
</evidence>
<dbReference type="Gene3D" id="1.10.760.10">
    <property type="entry name" value="Cytochrome c-like domain"/>
    <property type="match status" value="1"/>
</dbReference>
<feature type="domain" description="Cytochrome c" evidence="7">
    <location>
        <begin position="39"/>
        <end position="137"/>
    </location>
</feature>
<evidence type="ECO:0000256" key="2">
    <source>
        <dbReference type="ARBA" id="ARBA00022723"/>
    </source>
</evidence>
<keyword evidence="1 4" id="KW-0349">Heme</keyword>
<dbReference type="Pfam" id="PF00034">
    <property type="entry name" value="Cytochrom_C"/>
    <property type="match status" value="1"/>
</dbReference>
<keyword evidence="9" id="KW-1185">Reference proteome</keyword>
<proteinExistence type="predicted"/>
<feature type="chain" id="PRO_5041989131" evidence="6">
    <location>
        <begin position="20"/>
        <end position="156"/>
    </location>
</feature>
<dbReference type="Proteomes" id="UP001229244">
    <property type="component" value="Unassembled WGS sequence"/>
</dbReference>
<evidence type="ECO:0000313" key="9">
    <source>
        <dbReference type="Proteomes" id="UP001229244"/>
    </source>
</evidence>
<evidence type="ECO:0000256" key="6">
    <source>
        <dbReference type="SAM" id="SignalP"/>
    </source>
</evidence>
<evidence type="ECO:0000256" key="1">
    <source>
        <dbReference type="ARBA" id="ARBA00022617"/>
    </source>
</evidence>
<accession>A0AAE3VP99</accession>
<dbReference type="RefSeq" id="WP_306886126.1">
    <property type="nucleotide sequence ID" value="NZ_JAUSUL010000002.1"/>
</dbReference>
<feature type="region of interest" description="Disordered" evidence="5">
    <location>
        <begin position="59"/>
        <end position="89"/>
    </location>
</feature>
<evidence type="ECO:0000259" key="7">
    <source>
        <dbReference type="PROSITE" id="PS51007"/>
    </source>
</evidence>
<evidence type="ECO:0000313" key="8">
    <source>
        <dbReference type="EMBL" id="MDQ0316299.1"/>
    </source>
</evidence>
<feature type="compositionally biased region" description="Basic and acidic residues" evidence="5">
    <location>
        <begin position="69"/>
        <end position="89"/>
    </location>
</feature>
<keyword evidence="2 4" id="KW-0479">Metal-binding</keyword>
<dbReference type="GO" id="GO:0046872">
    <property type="term" value="F:metal ion binding"/>
    <property type="evidence" value="ECO:0007669"/>
    <property type="project" value="UniProtKB-KW"/>
</dbReference>
<dbReference type="AlphaFoldDB" id="A0AAE3VP99"/>
<dbReference type="GO" id="GO:0020037">
    <property type="term" value="F:heme binding"/>
    <property type="evidence" value="ECO:0007669"/>
    <property type="project" value="InterPro"/>
</dbReference>
<dbReference type="InterPro" id="IPR051459">
    <property type="entry name" value="Cytochrome_c-type_DH"/>
</dbReference>
<organism evidence="8 9">
    <name type="scientific">Amorphus orientalis</name>
    <dbReference type="NCBI Taxonomy" id="649198"/>
    <lineage>
        <taxon>Bacteria</taxon>
        <taxon>Pseudomonadati</taxon>
        <taxon>Pseudomonadota</taxon>
        <taxon>Alphaproteobacteria</taxon>
        <taxon>Hyphomicrobiales</taxon>
        <taxon>Amorphaceae</taxon>
        <taxon>Amorphus</taxon>
    </lineage>
</organism>